<sequence>MFFMNKNFNKIPKNVLDQVDSLIGDSGMSKEEFIKNLIMTYGINSESNNYAEHLKGYDAYCDSFIG</sequence>
<name>A5I2T9_CLOBH</name>
<protein>
    <submittedName>
        <fullName evidence="1">Uncharacterized protein</fullName>
    </submittedName>
</protein>
<organism evidence="1 2">
    <name type="scientific">Clostridium botulinum (strain Hall / ATCC 3502 / NCTC 13319 / Type A)</name>
    <dbReference type="NCBI Taxonomy" id="441771"/>
    <lineage>
        <taxon>Bacteria</taxon>
        <taxon>Bacillati</taxon>
        <taxon>Bacillota</taxon>
        <taxon>Clostridia</taxon>
        <taxon>Eubacteriales</taxon>
        <taxon>Clostridiaceae</taxon>
        <taxon>Clostridium</taxon>
    </lineage>
</organism>
<dbReference type="Proteomes" id="UP000001986">
    <property type="component" value="Chromosome"/>
</dbReference>
<dbReference type="AlphaFoldDB" id="A5I2T9"/>
<evidence type="ECO:0000313" key="2">
    <source>
        <dbReference type="Proteomes" id="UP000001986"/>
    </source>
</evidence>
<dbReference type="PATRIC" id="fig|413999.7.peg.1788"/>
<gene>
    <name evidence="1" type="ordered locus">CBO1817</name>
</gene>
<dbReference type="HOGENOM" id="CLU_2877747_0_0_9"/>
<reference evidence="1 2" key="1">
    <citation type="journal article" date="2007" name="Genome Res.">
        <title>Genome sequence of a proteolytic (Group I) Clostridium botulinum strain Hall A and comparative analysis of the clostridial genomes.</title>
        <authorList>
            <person name="Sebaihia M."/>
            <person name="Peck M.W."/>
            <person name="Minton N.P."/>
            <person name="Thomson N.R."/>
            <person name="Holden M.T.G."/>
            <person name="Mitchell W.J."/>
            <person name="Carter A.T."/>
            <person name="Bentley S.D."/>
            <person name="Mason D.R."/>
            <person name="Crossman L."/>
            <person name="Paul C.J."/>
            <person name="Ivens A."/>
            <person name="Wells-Bennik M.H.J."/>
            <person name="Davis I.J."/>
            <person name="Cerdeno-Tarraga A.M."/>
            <person name="Churcher C."/>
            <person name="Quail M.A."/>
            <person name="Chillingworth T."/>
            <person name="Feltwell T."/>
            <person name="Fraser A."/>
            <person name="Goodhead I."/>
            <person name="Hance Z."/>
            <person name="Jagels K."/>
            <person name="Larke N."/>
            <person name="Maddison M."/>
            <person name="Moule S."/>
            <person name="Mungall K."/>
            <person name="Norbertczak H."/>
            <person name="Rabbinowitsch E."/>
            <person name="Sanders M."/>
            <person name="Simmonds M."/>
            <person name="White B."/>
            <person name="Whithead S."/>
            <person name="Parkhill J."/>
        </authorList>
    </citation>
    <scope>NUCLEOTIDE SEQUENCE [LARGE SCALE GENOMIC DNA]</scope>
    <source>
        <strain evidence="2">Hall / ATCC 3502 / NCTC 13319 / Type A [Sanger]</strain>
    </source>
</reference>
<dbReference type="EMBL" id="AM412317">
    <property type="protein sequence ID" value="CAL83356.1"/>
    <property type="molecule type" value="Genomic_DNA"/>
</dbReference>
<accession>A5I2T9</accession>
<dbReference type="CDD" id="cd21631">
    <property type="entry name" value="RHH_CopG_NikR-like"/>
    <property type="match status" value="1"/>
</dbReference>
<dbReference type="KEGG" id="cbo:CBO1817"/>
<keyword evidence="2" id="KW-1185">Reference proteome</keyword>
<evidence type="ECO:0000313" key="1">
    <source>
        <dbReference type="EMBL" id="CAL83356.1"/>
    </source>
</evidence>
<proteinExistence type="predicted"/>